<dbReference type="GO" id="GO:0003700">
    <property type="term" value="F:DNA-binding transcription factor activity"/>
    <property type="evidence" value="ECO:0007669"/>
    <property type="project" value="InterPro"/>
</dbReference>
<dbReference type="PIRSF" id="PIRSF006171">
    <property type="entry name" value="RR_citrat_malat"/>
    <property type="match status" value="1"/>
</dbReference>
<reference evidence="9 10" key="1">
    <citation type="journal article" date="2015" name="Genome Announc.">
        <title>Complete genome sequences for 35 biothreat assay-relevant bacillus species.</title>
        <authorList>
            <person name="Johnson S.L."/>
            <person name="Daligault H.E."/>
            <person name="Davenport K.W."/>
            <person name="Jaissle J."/>
            <person name="Frey K.G."/>
            <person name="Ladner J.T."/>
            <person name="Broomall S.M."/>
            <person name="Bishop-Lilly K.A."/>
            <person name="Bruce D.C."/>
            <person name="Gibbons H.S."/>
            <person name="Coyne S.R."/>
            <person name="Lo C.C."/>
            <person name="Meincke L."/>
            <person name="Munk A.C."/>
            <person name="Koroleva G.I."/>
            <person name="Rosenzweig C.N."/>
            <person name="Palacios G.F."/>
            <person name="Redden C.L."/>
            <person name="Minogue T.D."/>
            <person name="Chain P.S."/>
        </authorList>
    </citation>
    <scope>NUCLEOTIDE SEQUENCE [LARGE SCALE GENOMIC DNA]</scope>
    <source>
        <strain evidence="10">ATCC 14581 / DSM 32 / JCM 2506 / NBRC 15308 / NCIMB 9376 / NCTC 10342 / NRRL B-14308 / VKM B-512</strain>
    </source>
</reference>
<keyword evidence="3" id="KW-0597">Phosphoprotein</keyword>
<evidence type="ECO:0000256" key="4">
    <source>
        <dbReference type="ARBA" id="ARBA00023012"/>
    </source>
</evidence>
<dbReference type="Pfam" id="PF00072">
    <property type="entry name" value="Response_reg"/>
    <property type="match status" value="1"/>
</dbReference>
<evidence type="ECO:0000256" key="2">
    <source>
        <dbReference type="ARBA" id="ARBA00022490"/>
    </source>
</evidence>
<protein>
    <submittedName>
        <fullName evidence="9">Response regulator</fullName>
    </submittedName>
</protein>
<keyword evidence="5" id="KW-0805">Transcription regulation</keyword>
<dbReference type="PANTHER" id="PTHR45526">
    <property type="entry name" value="TRANSCRIPTIONAL REGULATORY PROTEIN DPIA"/>
    <property type="match status" value="1"/>
</dbReference>
<dbReference type="InterPro" id="IPR011006">
    <property type="entry name" value="CheY-like_superfamily"/>
</dbReference>
<evidence type="ECO:0000256" key="6">
    <source>
        <dbReference type="ARBA" id="ARBA00023125"/>
    </source>
</evidence>
<evidence type="ECO:0000313" key="9">
    <source>
        <dbReference type="EMBL" id="AJI21407.1"/>
    </source>
</evidence>
<evidence type="ECO:0000313" key="10">
    <source>
        <dbReference type="Proteomes" id="UP000031829"/>
    </source>
</evidence>
<evidence type="ECO:0000256" key="5">
    <source>
        <dbReference type="ARBA" id="ARBA00023015"/>
    </source>
</evidence>
<keyword evidence="2" id="KW-0963">Cytoplasm</keyword>
<dbReference type="PROSITE" id="PS50110">
    <property type="entry name" value="RESPONSE_REGULATORY"/>
    <property type="match status" value="1"/>
</dbReference>
<dbReference type="InterPro" id="IPR048714">
    <property type="entry name" value="DpiA-like_HTH"/>
</dbReference>
<dbReference type="InterPro" id="IPR051271">
    <property type="entry name" value="2C-system_Tx_regulators"/>
</dbReference>
<keyword evidence="8" id="KW-0804">Transcription</keyword>
<keyword evidence="7" id="KW-0010">Activator</keyword>
<proteinExistence type="predicted"/>
<evidence type="ECO:0000256" key="8">
    <source>
        <dbReference type="ARBA" id="ARBA00023163"/>
    </source>
</evidence>
<evidence type="ECO:0000256" key="3">
    <source>
        <dbReference type="ARBA" id="ARBA00022553"/>
    </source>
</evidence>
<dbReference type="RefSeq" id="WP_034654144.1">
    <property type="nucleotide sequence ID" value="NZ_BCVB01000007.1"/>
</dbReference>
<dbReference type="GeneID" id="93641212"/>
<dbReference type="SMART" id="SM00448">
    <property type="entry name" value="REC"/>
    <property type="match status" value="1"/>
</dbReference>
<dbReference type="InterPro" id="IPR024187">
    <property type="entry name" value="Sig_transdc_resp-reg_cit/mal"/>
</dbReference>
<dbReference type="Pfam" id="PF20714">
    <property type="entry name" value="HTH_64"/>
    <property type="match status" value="1"/>
</dbReference>
<dbReference type="AlphaFoldDB" id="A0A0B6AK29"/>
<dbReference type="GO" id="GO:0005737">
    <property type="term" value="C:cytoplasm"/>
    <property type="evidence" value="ECO:0007669"/>
    <property type="project" value="UniProtKB-SubCell"/>
</dbReference>
<gene>
    <name evidence="9" type="ORF">BG04_3149</name>
</gene>
<dbReference type="GO" id="GO:0003677">
    <property type="term" value="F:DNA binding"/>
    <property type="evidence" value="ECO:0007669"/>
    <property type="project" value="UniProtKB-KW"/>
</dbReference>
<sequence>MLRVAIAEDDFRIAQVQERFLLEVDGVEVVGKALNAKETLEMLKEKKVDLLLLDIYMPDEMGTDLLPKIRARFPHVDVIVVTAATEKNIVEICLRNGVVNYLIKPVMMESFINAIKQYQEKKELFSTHEEVDQSFIDAYFGHVRTKPKADKSLPSGIDGITLQKSKDILKSIKGITIEEMGQHMGVSRTTARRYLEYLVSTGECHVEYDYGIIGRPERKYYLA</sequence>
<organism evidence="9 10">
    <name type="scientific">Priestia megaterium (strain ATCC 14581 / DSM 32 / CCUG 1817 / JCM 2506 / NBRC 15308 / NCIMB 9376 / NCTC 10342 / NRRL B-14308 / VKM B-512 / Ford 19)</name>
    <name type="common">Bacillus megaterium</name>
    <dbReference type="NCBI Taxonomy" id="1348623"/>
    <lineage>
        <taxon>Bacteria</taxon>
        <taxon>Bacillati</taxon>
        <taxon>Bacillota</taxon>
        <taxon>Bacilli</taxon>
        <taxon>Bacillales</taxon>
        <taxon>Bacillaceae</taxon>
        <taxon>Priestia</taxon>
    </lineage>
</organism>
<dbReference type="Gene3D" id="3.40.50.2300">
    <property type="match status" value="1"/>
</dbReference>
<dbReference type="EMBL" id="CP009920">
    <property type="protein sequence ID" value="AJI21407.1"/>
    <property type="molecule type" value="Genomic_DNA"/>
</dbReference>
<accession>A0A0B6AK29</accession>
<dbReference type="Proteomes" id="UP000031829">
    <property type="component" value="Chromosome"/>
</dbReference>
<dbReference type="InterPro" id="IPR001789">
    <property type="entry name" value="Sig_transdc_resp-reg_receiver"/>
</dbReference>
<dbReference type="KEGG" id="bmeg:BG04_3149"/>
<evidence type="ECO:0000256" key="7">
    <source>
        <dbReference type="ARBA" id="ARBA00023159"/>
    </source>
</evidence>
<dbReference type="GO" id="GO:0000156">
    <property type="term" value="F:phosphorelay response regulator activity"/>
    <property type="evidence" value="ECO:0007669"/>
    <property type="project" value="TreeGrafter"/>
</dbReference>
<keyword evidence="6" id="KW-0238">DNA-binding</keyword>
<dbReference type="HOGENOM" id="CLU_000445_39_0_9"/>
<dbReference type="PANTHER" id="PTHR45526:SF6">
    <property type="entry name" value="TRANSCRIPTIONAL REGULATORY PROTEIN CITT"/>
    <property type="match status" value="1"/>
</dbReference>
<name>A0A0B6AK29_PRIM2</name>
<keyword evidence="4" id="KW-0902">Two-component regulatory system</keyword>
<dbReference type="SUPFAM" id="SSF52172">
    <property type="entry name" value="CheY-like"/>
    <property type="match status" value="1"/>
</dbReference>
<evidence type="ECO:0000256" key="1">
    <source>
        <dbReference type="ARBA" id="ARBA00004496"/>
    </source>
</evidence>
<comment type="subcellular location">
    <subcellularLocation>
        <location evidence="1">Cytoplasm</location>
    </subcellularLocation>
</comment>